<dbReference type="Proteomes" id="UP000317835">
    <property type="component" value="Chromosome"/>
</dbReference>
<evidence type="ECO:0000313" key="3">
    <source>
        <dbReference type="Proteomes" id="UP000317835"/>
    </source>
</evidence>
<feature type="region of interest" description="Disordered" evidence="1">
    <location>
        <begin position="232"/>
        <end position="259"/>
    </location>
</feature>
<evidence type="ECO:0008006" key="4">
    <source>
        <dbReference type="Google" id="ProtNLM"/>
    </source>
</evidence>
<evidence type="ECO:0000256" key="1">
    <source>
        <dbReference type="SAM" id="MobiDB-lite"/>
    </source>
</evidence>
<gene>
    <name evidence="2" type="ORF">ElP_55280</name>
</gene>
<dbReference type="RefSeq" id="WP_145275554.1">
    <property type="nucleotide sequence ID" value="NZ_CP036426.1"/>
</dbReference>
<proteinExistence type="predicted"/>
<dbReference type="EMBL" id="CP036426">
    <property type="protein sequence ID" value="QDV37588.1"/>
    <property type="molecule type" value="Genomic_DNA"/>
</dbReference>
<reference evidence="2 3" key="1">
    <citation type="submission" date="2019-02" db="EMBL/GenBank/DDBJ databases">
        <title>Deep-cultivation of Planctomycetes and their phenomic and genomic characterization uncovers novel biology.</title>
        <authorList>
            <person name="Wiegand S."/>
            <person name="Jogler M."/>
            <person name="Boedeker C."/>
            <person name="Pinto D."/>
            <person name="Vollmers J."/>
            <person name="Rivas-Marin E."/>
            <person name="Kohn T."/>
            <person name="Peeters S.H."/>
            <person name="Heuer A."/>
            <person name="Rast P."/>
            <person name="Oberbeckmann S."/>
            <person name="Bunk B."/>
            <person name="Jeske O."/>
            <person name="Meyerdierks A."/>
            <person name="Storesund J.E."/>
            <person name="Kallscheuer N."/>
            <person name="Luecker S."/>
            <person name="Lage O.M."/>
            <person name="Pohl T."/>
            <person name="Merkel B.J."/>
            <person name="Hornburger P."/>
            <person name="Mueller R.-W."/>
            <person name="Bruemmer F."/>
            <person name="Labrenz M."/>
            <person name="Spormann A.M."/>
            <person name="Op den Camp H."/>
            <person name="Overmann J."/>
            <person name="Amann R."/>
            <person name="Jetten M.S.M."/>
            <person name="Mascher T."/>
            <person name="Medema M.H."/>
            <person name="Devos D.P."/>
            <person name="Kaster A.-K."/>
            <person name="Ovreas L."/>
            <person name="Rohde M."/>
            <person name="Galperin M.Y."/>
            <person name="Jogler C."/>
        </authorList>
    </citation>
    <scope>NUCLEOTIDE SEQUENCE [LARGE SCALE GENOMIC DNA]</scope>
    <source>
        <strain evidence="2 3">ElP</strain>
    </source>
</reference>
<evidence type="ECO:0000313" key="2">
    <source>
        <dbReference type="EMBL" id="QDV37588.1"/>
    </source>
</evidence>
<protein>
    <recommendedName>
        <fullName evidence="4">DUF429 domain-containing protein</fullName>
    </recommendedName>
</protein>
<organism evidence="2 3">
    <name type="scientific">Tautonia plasticadhaerens</name>
    <dbReference type="NCBI Taxonomy" id="2527974"/>
    <lineage>
        <taxon>Bacteria</taxon>
        <taxon>Pseudomonadati</taxon>
        <taxon>Planctomycetota</taxon>
        <taxon>Planctomycetia</taxon>
        <taxon>Isosphaerales</taxon>
        <taxon>Isosphaeraceae</taxon>
        <taxon>Tautonia</taxon>
    </lineage>
</organism>
<dbReference type="KEGG" id="tpla:ElP_55280"/>
<dbReference type="OrthoDB" id="7388866at2"/>
<accession>A0A518H9Q8</accession>
<sequence length="329" mass="37126">MTALSFERIISIDWSGADIETEEVDLGVALYDATEDALSIVGLEDLEDWSRKSCRRWLVERLKEPRPTLVAVDFGFGLPWNSDLAIFSVSGWRKMVSRLGALYQSYKTARATASAINGMPQFGGHGPYRIDYDRSDRHFYIDRQVGYYRLAELASPQAISQWYMGYGPAVAFHTITGLYCLDLLLGLRDQGVIDFEIWPHETISPDSSKHVLAESYPALTVPLLCPHCNAPYPKSKGKQRKNSSGQQADKKKKAKKKYEPKQCMGCNQLGPWIDPHDEDAWRVLASLVNAQRAGELAHLFRITQHPFGRYDGIDFIDQVKFEGYILGLG</sequence>
<keyword evidence="3" id="KW-1185">Reference proteome</keyword>
<dbReference type="AlphaFoldDB" id="A0A518H9Q8"/>
<name>A0A518H9Q8_9BACT</name>